<organism evidence="1 2">
    <name type="scientific">Paenibacillus xylanilyticus</name>
    <dbReference type="NCBI Taxonomy" id="248903"/>
    <lineage>
        <taxon>Bacteria</taxon>
        <taxon>Bacillati</taxon>
        <taxon>Bacillota</taxon>
        <taxon>Bacilli</taxon>
        <taxon>Bacillales</taxon>
        <taxon>Paenibacillaceae</taxon>
        <taxon>Paenibacillus</taxon>
    </lineage>
</organism>
<proteinExistence type="predicted"/>
<protein>
    <submittedName>
        <fullName evidence="1">Uncharacterized protein</fullName>
    </submittedName>
</protein>
<dbReference type="AlphaFoldDB" id="A0A7Y6ESP9"/>
<dbReference type="Proteomes" id="UP000526125">
    <property type="component" value="Unassembled WGS sequence"/>
</dbReference>
<sequence>MLSEEGYTKAAKEALRHLAETFMHLSSEKRKVFISSFSKVNQLQEN</sequence>
<dbReference type="RefSeq" id="WP_175395001.1">
    <property type="nucleotide sequence ID" value="NZ_JABMCB010000166.1"/>
</dbReference>
<gene>
    <name evidence="1" type="ORF">HP552_07885</name>
</gene>
<evidence type="ECO:0000313" key="2">
    <source>
        <dbReference type="Proteomes" id="UP000526125"/>
    </source>
</evidence>
<reference evidence="1 2" key="1">
    <citation type="submission" date="2020-05" db="EMBL/GenBank/DDBJ databases">
        <title>Genome Sequencing of Type Strains.</title>
        <authorList>
            <person name="Lemaire J.F."/>
            <person name="Inderbitzin P."/>
            <person name="Gregorio O.A."/>
            <person name="Collins S.B."/>
            <person name="Wespe N."/>
            <person name="Knight-Connoni V."/>
        </authorList>
    </citation>
    <scope>NUCLEOTIDE SEQUENCE [LARGE SCALE GENOMIC DNA]</scope>
    <source>
        <strain evidence="1 2">LMG 21957</strain>
    </source>
</reference>
<name>A0A7Y6ESP9_9BACL</name>
<keyword evidence="2" id="KW-1185">Reference proteome</keyword>
<evidence type="ECO:0000313" key="1">
    <source>
        <dbReference type="EMBL" id="NUU75157.1"/>
    </source>
</evidence>
<accession>A0A7Y6ESP9</accession>
<dbReference type="EMBL" id="JABMCB010000166">
    <property type="protein sequence ID" value="NUU75157.1"/>
    <property type="molecule type" value="Genomic_DNA"/>
</dbReference>
<comment type="caution">
    <text evidence="1">The sequence shown here is derived from an EMBL/GenBank/DDBJ whole genome shotgun (WGS) entry which is preliminary data.</text>
</comment>